<keyword evidence="1" id="KW-0472">Membrane</keyword>
<feature type="transmembrane region" description="Helical" evidence="1">
    <location>
        <begin position="48"/>
        <end position="69"/>
    </location>
</feature>
<keyword evidence="1" id="KW-0812">Transmembrane</keyword>
<gene>
    <name evidence="2" type="ORF">TrRE_jg8974</name>
</gene>
<proteinExistence type="predicted"/>
<dbReference type="AlphaFoldDB" id="A0A9W7ASS3"/>
<protein>
    <submittedName>
        <fullName evidence="2">Uncharacterized protein</fullName>
    </submittedName>
</protein>
<keyword evidence="3" id="KW-1185">Reference proteome</keyword>
<dbReference type="EMBL" id="BRXZ01001541">
    <property type="protein sequence ID" value="GMH73704.1"/>
    <property type="molecule type" value="Genomic_DNA"/>
</dbReference>
<feature type="transmembrane region" description="Helical" evidence="1">
    <location>
        <begin position="264"/>
        <end position="291"/>
    </location>
</feature>
<reference evidence="2" key="1">
    <citation type="submission" date="2022-07" db="EMBL/GenBank/DDBJ databases">
        <title>Genome analysis of Parmales, a sister group of diatoms, reveals the evolutionary specialization of diatoms from phago-mixotrophs to photoautotrophs.</title>
        <authorList>
            <person name="Ban H."/>
            <person name="Sato S."/>
            <person name="Yoshikawa S."/>
            <person name="Kazumasa Y."/>
            <person name="Nakamura Y."/>
            <person name="Ichinomiya M."/>
            <person name="Saitoh K."/>
            <person name="Sato N."/>
            <person name="Blanc-Mathieu R."/>
            <person name="Endo H."/>
            <person name="Kuwata A."/>
            <person name="Ogata H."/>
        </authorList>
    </citation>
    <scope>NUCLEOTIDE SEQUENCE</scope>
</reference>
<organism evidence="2 3">
    <name type="scientific">Triparma retinervis</name>
    <dbReference type="NCBI Taxonomy" id="2557542"/>
    <lineage>
        <taxon>Eukaryota</taxon>
        <taxon>Sar</taxon>
        <taxon>Stramenopiles</taxon>
        <taxon>Ochrophyta</taxon>
        <taxon>Bolidophyceae</taxon>
        <taxon>Parmales</taxon>
        <taxon>Triparmaceae</taxon>
        <taxon>Triparma</taxon>
    </lineage>
</organism>
<feature type="transmembrane region" description="Helical" evidence="1">
    <location>
        <begin position="237"/>
        <end position="258"/>
    </location>
</feature>
<evidence type="ECO:0000313" key="3">
    <source>
        <dbReference type="Proteomes" id="UP001165082"/>
    </source>
</evidence>
<dbReference type="Proteomes" id="UP001165082">
    <property type="component" value="Unassembled WGS sequence"/>
</dbReference>
<feature type="transmembrane region" description="Helical" evidence="1">
    <location>
        <begin position="121"/>
        <end position="140"/>
    </location>
</feature>
<name>A0A9W7ASS3_9STRA</name>
<accession>A0A9W7ASS3</accession>
<keyword evidence="1" id="KW-1133">Transmembrane helix</keyword>
<sequence>MGWNTAPVIYEDQEFNTTCYNFTSGEKGFPYTVASDCTKSIAEENGPIYFFFQFLFLVIFTVYFVMFGMRAKTAKATGDRQGYKMAIFCTISPLCLLIGSIDPHGFAGWMPYQIYFIADEVSAASLMSGCLLLMDSILRIGRSVQQNKKASLVSGLDHNTIRASHTMFYVTYIIPVVISMIDTDNFLLYAGIRGLAGGTNLGLSTALVWKTSRTILAACTNLPEDKQRALKKKFNRAVRVGWGISFVLIGTGALDATAPDKFLIVYTGFGGFILWLIFRFIFAAGLFVLYVTNKSPSKKKVAPQGAKSTIVERSFKGTSATSDSEK</sequence>
<evidence type="ECO:0000313" key="2">
    <source>
        <dbReference type="EMBL" id="GMH73704.1"/>
    </source>
</evidence>
<feature type="transmembrane region" description="Helical" evidence="1">
    <location>
        <begin position="161"/>
        <end position="181"/>
    </location>
</feature>
<feature type="transmembrane region" description="Helical" evidence="1">
    <location>
        <begin position="187"/>
        <end position="209"/>
    </location>
</feature>
<dbReference type="OrthoDB" id="196762at2759"/>
<comment type="caution">
    <text evidence="2">The sequence shown here is derived from an EMBL/GenBank/DDBJ whole genome shotgun (WGS) entry which is preliminary data.</text>
</comment>
<evidence type="ECO:0000256" key="1">
    <source>
        <dbReference type="SAM" id="Phobius"/>
    </source>
</evidence>
<feature type="transmembrane region" description="Helical" evidence="1">
    <location>
        <begin position="81"/>
        <end position="101"/>
    </location>
</feature>